<feature type="transmembrane region" description="Helical" evidence="7">
    <location>
        <begin position="49"/>
        <end position="78"/>
    </location>
</feature>
<proteinExistence type="predicted"/>
<keyword evidence="3 7" id="KW-0812">Transmembrane</keyword>
<evidence type="ECO:0000313" key="11">
    <source>
        <dbReference type="Proteomes" id="UP000039324"/>
    </source>
</evidence>
<dbReference type="Pfam" id="PF09335">
    <property type="entry name" value="VTT_dom"/>
    <property type="match status" value="1"/>
</dbReference>
<evidence type="ECO:0000256" key="7">
    <source>
        <dbReference type="SAM" id="Phobius"/>
    </source>
</evidence>
<feature type="transmembrane region" description="Helical" evidence="7">
    <location>
        <begin position="211"/>
        <end position="230"/>
    </location>
</feature>
<geneLocation type="mitochondrion" evidence="10"/>
<reference evidence="10 12" key="2">
    <citation type="submission" date="2018-03" db="EMBL/GenBank/DDBJ databases">
        <authorList>
            <person name="Fogelqvist J."/>
        </authorList>
    </citation>
    <scope>NUCLEOTIDE SEQUENCE [LARGE SCALE GENOMIC DNA]</scope>
</reference>
<protein>
    <recommendedName>
        <fullName evidence="8">VTT domain-containing protein</fullName>
    </recommendedName>
</protein>
<name>A0A0G4J4U0_PLABS</name>
<feature type="transmembrane region" description="Helical" evidence="7">
    <location>
        <begin position="85"/>
        <end position="105"/>
    </location>
</feature>
<dbReference type="AlphaFoldDB" id="A0A0G4J4U0"/>
<dbReference type="PANTHER" id="PTHR12677:SF59">
    <property type="entry name" value="GOLGI APPARATUS MEMBRANE PROTEIN TVP38-RELATED"/>
    <property type="match status" value="1"/>
</dbReference>
<keyword evidence="4 7" id="KW-1133">Transmembrane helix</keyword>
<feature type="transmembrane region" description="Helical" evidence="7">
    <location>
        <begin position="12"/>
        <end position="37"/>
    </location>
</feature>
<gene>
    <name evidence="9" type="ORF">PBRA_008983</name>
    <name evidence="10" type="ORF">PLBR_LOCUS2984</name>
</gene>
<evidence type="ECO:0000256" key="2">
    <source>
        <dbReference type="ARBA" id="ARBA00022475"/>
    </source>
</evidence>
<evidence type="ECO:0000256" key="4">
    <source>
        <dbReference type="ARBA" id="ARBA00022989"/>
    </source>
</evidence>
<sequence length="273" mass="29798">MRVALLTRRLLIVAAIVAVAVALKFVLPCAIDALVYVCDRVDRNSPATLLVVFATFIVNATPFAVAAPFFTFAAAYLYGWWAFPLGWLGLVVGSELTWVVMRWLIGQGRVSPSALRARFGCLARHMVALEHTFKQHGFQSVLLVQLCYTPFGITNALLSMSDARHWEFFAATCCSRVKLIFMVWVGTHIENLALFLRRIEKGNVNWRSAEMAPTIASLVGSAVAILVMTYHVKRRLVTLGGVTGAPLPDVDLDDDTGSTTKGGGASVPLQDCP</sequence>
<keyword evidence="11" id="KW-1185">Reference proteome</keyword>
<keyword evidence="5 7" id="KW-0472">Membrane</keyword>
<feature type="domain" description="VTT" evidence="8">
    <location>
        <begin position="69"/>
        <end position="181"/>
    </location>
</feature>
<evidence type="ECO:0000313" key="12">
    <source>
        <dbReference type="Proteomes" id="UP000290189"/>
    </source>
</evidence>
<dbReference type="InterPro" id="IPR032816">
    <property type="entry name" value="VTT_dom"/>
</dbReference>
<accession>A0A0G4J4U0</accession>
<dbReference type="Proteomes" id="UP000290189">
    <property type="component" value="Unassembled WGS sequence"/>
</dbReference>
<feature type="transmembrane region" description="Helical" evidence="7">
    <location>
        <begin position="138"/>
        <end position="158"/>
    </location>
</feature>
<dbReference type="EMBL" id="OVEO01000004">
    <property type="protein sequence ID" value="SPQ95769.1"/>
    <property type="molecule type" value="Genomic_DNA"/>
</dbReference>
<evidence type="ECO:0000313" key="9">
    <source>
        <dbReference type="EMBL" id="CEP02399.1"/>
    </source>
</evidence>
<evidence type="ECO:0000256" key="5">
    <source>
        <dbReference type="ARBA" id="ARBA00023136"/>
    </source>
</evidence>
<dbReference type="Proteomes" id="UP000039324">
    <property type="component" value="Unassembled WGS sequence"/>
</dbReference>
<comment type="subcellular location">
    <subcellularLocation>
        <location evidence="1">Cell membrane</location>
        <topology evidence="1">Multi-pass membrane protein</topology>
    </subcellularLocation>
</comment>
<feature type="region of interest" description="Disordered" evidence="6">
    <location>
        <begin position="250"/>
        <end position="273"/>
    </location>
</feature>
<evidence type="ECO:0000259" key="8">
    <source>
        <dbReference type="Pfam" id="PF09335"/>
    </source>
</evidence>
<evidence type="ECO:0000313" key="10">
    <source>
        <dbReference type="EMBL" id="SPQ95769.1"/>
    </source>
</evidence>
<reference evidence="9 11" key="1">
    <citation type="submission" date="2015-02" db="EMBL/GenBank/DDBJ databases">
        <authorList>
            <person name="Chooi Y.-H."/>
        </authorList>
    </citation>
    <scope>NUCLEOTIDE SEQUENCE [LARGE SCALE GENOMIC DNA]</scope>
    <source>
        <strain evidence="9">E3</strain>
    </source>
</reference>
<dbReference type="OrthoDB" id="166803at2759"/>
<keyword evidence="10" id="KW-0496">Mitochondrion</keyword>
<keyword evidence="2" id="KW-1003">Cell membrane</keyword>
<dbReference type="InterPro" id="IPR015414">
    <property type="entry name" value="TMEM64"/>
</dbReference>
<feature type="transmembrane region" description="Helical" evidence="7">
    <location>
        <begin position="179"/>
        <end position="199"/>
    </location>
</feature>
<dbReference type="GO" id="GO:0005886">
    <property type="term" value="C:plasma membrane"/>
    <property type="evidence" value="ECO:0007669"/>
    <property type="project" value="UniProtKB-SubCell"/>
</dbReference>
<organism evidence="9 11">
    <name type="scientific">Plasmodiophora brassicae</name>
    <name type="common">Clubroot disease agent</name>
    <dbReference type="NCBI Taxonomy" id="37360"/>
    <lineage>
        <taxon>Eukaryota</taxon>
        <taxon>Sar</taxon>
        <taxon>Rhizaria</taxon>
        <taxon>Endomyxa</taxon>
        <taxon>Phytomyxea</taxon>
        <taxon>Plasmodiophorida</taxon>
        <taxon>Plasmodiophoridae</taxon>
        <taxon>Plasmodiophora</taxon>
    </lineage>
</organism>
<evidence type="ECO:0000256" key="1">
    <source>
        <dbReference type="ARBA" id="ARBA00004651"/>
    </source>
</evidence>
<evidence type="ECO:0000256" key="3">
    <source>
        <dbReference type="ARBA" id="ARBA00022692"/>
    </source>
</evidence>
<evidence type="ECO:0000256" key="6">
    <source>
        <dbReference type="SAM" id="MobiDB-lite"/>
    </source>
</evidence>
<dbReference type="EMBL" id="CDSF01000126">
    <property type="protein sequence ID" value="CEP02399.1"/>
    <property type="molecule type" value="Genomic_DNA"/>
</dbReference>
<dbReference type="PANTHER" id="PTHR12677">
    <property type="entry name" value="GOLGI APPARATUS MEMBRANE PROTEIN TVP38-RELATED"/>
    <property type="match status" value="1"/>
</dbReference>